<dbReference type="InterPro" id="IPR050361">
    <property type="entry name" value="MPP/UQCRC_Complex"/>
</dbReference>
<dbReference type="Proteomes" id="UP001152872">
    <property type="component" value="Unassembled WGS sequence"/>
</dbReference>
<evidence type="ECO:0000259" key="4">
    <source>
        <dbReference type="Pfam" id="PF05193"/>
    </source>
</evidence>
<dbReference type="InterPro" id="IPR011249">
    <property type="entry name" value="Metalloenz_LuxS/M16"/>
</dbReference>
<evidence type="ECO:0000313" key="5">
    <source>
        <dbReference type="EMBL" id="MDG3495778.1"/>
    </source>
</evidence>
<keyword evidence="6" id="KW-1185">Reference proteome</keyword>
<feature type="domain" description="Peptidase M16 C-terminal" evidence="4">
    <location>
        <begin position="232"/>
        <end position="425"/>
    </location>
</feature>
<dbReference type="InterPro" id="IPR011765">
    <property type="entry name" value="Pept_M16_N"/>
</dbReference>
<evidence type="ECO:0000259" key="3">
    <source>
        <dbReference type="Pfam" id="PF00675"/>
    </source>
</evidence>
<dbReference type="InterPro" id="IPR007863">
    <property type="entry name" value="Peptidase_M16_C"/>
</dbReference>
<sequence>MRWAVQCTAHLNPKIHIYKKLTFLPSCFLVKNLVKNKFAMTAIVVPRRLDVAAPDRALNDLATQVVSHEPTQYILPNGIRVIAEQVPIDAVNLSIWVDVGSVVESDNINGMAHFLEHMVFKGSERLGLGEFEREIESHGGNTNAATSQDYTHFYINVAPHDFAKLAPLQLDIVLKASIPDDEFQRERHVVLEEIRRSEDNPDRRIYRHISELAYESLPYRRAVLGPVDVIEKVTSEQMRSFHRQWYVPQNMTIAVVGNLPVSEAIGVIANYFEQQNEEKTIADSSKAKAKPQTKLKPKTFTPEKPFTEIVRREVTDTSLKQARLSMTWRVAGLKEISETYPLSILANILGSGRTSRMVQDLRENRRIVDRISVSNSAMRWQGTFQVFAKLNIEDVAIVEQAIREHIRQLHEVPVTDEELAKIRTQVTNRFIFGNESPKERAGIYGYYDRIVGSLEPALNYPDLIKSITKEDIQAAARKYLNPDAYGILIVKP</sequence>
<dbReference type="PANTHER" id="PTHR11851:SF49">
    <property type="entry name" value="MITOCHONDRIAL-PROCESSING PEPTIDASE SUBUNIT ALPHA"/>
    <property type="match status" value="1"/>
</dbReference>
<protein>
    <submittedName>
        <fullName evidence="5">Pitrilysin family protein</fullName>
    </submittedName>
</protein>
<comment type="similarity">
    <text evidence="1 2">Belongs to the peptidase M16 family.</text>
</comment>
<accession>A0A9X4RI84</accession>
<feature type="domain" description="Peptidase M16 N-terminal" evidence="3">
    <location>
        <begin position="81"/>
        <end position="226"/>
    </location>
</feature>
<organism evidence="5 6">
    <name type="scientific">Pseudanabaena catenata USMAC16</name>
    <dbReference type="NCBI Taxonomy" id="1855837"/>
    <lineage>
        <taxon>Bacteria</taxon>
        <taxon>Bacillati</taxon>
        <taxon>Cyanobacteriota</taxon>
        <taxon>Cyanophyceae</taxon>
        <taxon>Pseudanabaenales</taxon>
        <taxon>Pseudanabaenaceae</taxon>
        <taxon>Pseudanabaena</taxon>
    </lineage>
</organism>
<dbReference type="PROSITE" id="PS00143">
    <property type="entry name" value="INSULINASE"/>
    <property type="match status" value="1"/>
</dbReference>
<dbReference type="Pfam" id="PF00675">
    <property type="entry name" value="Peptidase_M16"/>
    <property type="match status" value="1"/>
</dbReference>
<dbReference type="AlphaFoldDB" id="A0A9X4RI84"/>
<dbReference type="InterPro" id="IPR001431">
    <property type="entry name" value="Pept_M16_Zn_BS"/>
</dbReference>
<gene>
    <name evidence="5" type="ORF">FEV09_14605</name>
</gene>
<evidence type="ECO:0000256" key="1">
    <source>
        <dbReference type="ARBA" id="ARBA00007261"/>
    </source>
</evidence>
<dbReference type="Gene3D" id="3.30.830.10">
    <property type="entry name" value="Metalloenzyme, LuxS/M16 peptidase-like"/>
    <property type="match status" value="2"/>
</dbReference>
<reference evidence="5" key="1">
    <citation type="submission" date="2019-05" db="EMBL/GenBank/DDBJ databases">
        <title>Whole genome sequencing of Pseudanabaena catenata USMAC16.</title>
        <authorList>
            <person name="Khan Z."/>
            <person name="Omar W.M."/>
            <person name="Convey P."/>
            <person name="Merican F."/>
            <person name="Najimudin N."/>
        </authorList>
    </citation>
    <scope>NUCLEOTIDE SEQUENCE</scope>
    <source>
        <strain evidence="5">USMAC16</strain>
    </source>
</reference>
<dbReference type="GO" id="GO:0006508">
    <property type="term" value="P:proteolysis"/>
    <property type="evidence" value="ECO:0007669"/>
    <property type="project" value="InterPro"/>
</dbReference>
<name>A0A9X4RI84_9CYAN</name>
<dbReference type="PANTHER" id="PTHR11851">
    <property type="entry name" value="METALLOPROTEASE"/>
    <property type="match status" value="1"/>
</dbReference>
<evidence type="ECO:0000313" key="6">
    <source>
        <dbReference type="Proteomes" id="UP001152872"/>
    </source>
</evidence>
<comment type="caution">
    <text evidence="5">The sequence shown here is derived from an EMBL/GenBank/DDBJ whole genome shotgun (WGS) entry which is preliminary data.</text>
</comment>
<dbReference type="EMBL" id="VBTY01000124">
    <property type="protein sequence ID" value="MDG3495778.1"/>
    <property type="molecule type" value="Genomic_DNA"/>
</dbReference>
<dbReference type="GO" id="GO:0046872">
    <property type="term" value="F:metal ion binding"/>
    <property type="evidence" value="ECO:0007669"/>
    <property type="project" value="InterPro"/>
</dbReference>
<proteinExistence type="inferred from homology"/>
<dbReference type="GO" id="GO:0004222">
    <property type="term" value="F:metalloendopeptidase activity"/>
    <property type="evidence" value="ECO:0007669"/>
    <property type="project" value="InterPro"/>
</dbReference>
<dbReference type="SUPFAM" id="SSF63411">
    <property type="entry name" value="LuxS/MPP-like metallohydrolase"/>
    <property type="match status" value="2"/>
</dbReference>
<evidence type="ECO:0000256" key="2">
    <source>
        <dbReference type="RuleBase" id="RU004447"/>
    </source>
</evidence>
<dbReference type="Pfam" id="PF05193">
    <property type="entry name" value="Peptidase_M16_C"/>
    <property type="match status" value="1"/>
</dbReference>